<accession>A0A8J4WCL4</accession>
<evidence type="ECO:0000313" key="2">
    <source>
        <dbReference type="Proteomes" id="UP000748531"/>
    </source>
</evidence>
<gene>
    <name evidence="1" type="ORF">PHET_12210</name>
</gene>
<dbReference type="InterPro" id="IPR038765">
    <property type="entry name" value="Papain-like_cys_pep_sf"/>
</dbReference>
<dbReference type="Proteomes" id="UP000748531">
    <property type="component" value="Unassembled WGS sequence"/>
</dbReference>
<sequence>EHPSGTLHYLPSHSEPQESLYARLTSYRSIVALCLDPEAQAMARSLIPTDELIREAAEKSGCAPLDVDPRAFLYQLIRWFKADFFQWAGEFTCETCGTKMVNCGSSTPTKTESEGLAGSVELYACSVDPMHPRRRFARFNDPKTLLQTRLGRCGEWAICLTLCLAAVRRPSTTGADYRLPSQEMRQRSVVSLLLVSTSSLLSTPPFTASRPFSQEMCGSLY</sequence>
<dbReference type="Gene3D" id="1.10.1740.90">
    <property type="match status" value="1"/>
</dbReference>
<dbReference type="SUPFAM" id="SSF54001">
    <property type="entry name" value="Cysteine proteinases"/>
    <property type="match status" value="1"/>
</dbReference>
<dbReference type="OrthoDB" id="409136at2759"/>
<evidence type="ECO:0008006" key="3">
    <source>
        <dbReference type="Google" id="ProtNLM"/>
    </source>
</evidence>
<reference evidence="1" key="1">
    <citation type="submission" date="2019-05" db="EMBL/GenBank/DDBJ databases">
        <title>Annotation for the trematode Paragonimus heterotremus.</title>
        <authorList>
            <person name="Choi Y.-J."/>
        </authorList>
    </citation>
    <scope>NUCLEOTIDE SEQUENCE</scope>
    <source>
        <strain evidence="1">LC</strain>
    </source>
</reference>
<organism evidence="1 2">
    <name type="scientific">Paragonimus heterotremus</name>
    <dbReference type="NCBI Taxonomy" id="100268"/>
    <lineage>
        <taxon>Eukaryota</taxon>
        <taxon>Metazoa</taxon>
        <taxon>Spiralia</taxon>
        <taxon>Lophotrochozoa</taxon>
        <taxon>Platyhelminthes</taxon>
        <taxon>Trematoda</taxon>
        <taxon>Digenea</taxon>
        <taxon>Plagiorchiida</taxon>
        <taxon>Troglotremata</taxon>
        <taxon>Troglotrematidae</taxon>
        <taxon>Paragonimus</taxon>
    </lineage>
</organism>
<name>A0A8J4WCL4_9TREM</name>
<dbReference type="AlphaFoldDB" id="A0A8J4WCL4"/>
<protein>
    <recommendedName>
        <fullName evidence="3">Transglutaminase-like domain-containing protein</fullName>
    </recommendedName>
</protein>
<proteinExistence type="predicted"/>
<dbReference type="Gene3D" id="3.10.620.30">
    <property type="match status" value="1"/>
</dbReference>
<keyword evidence="2" id="KW-1185">Reference proteome</keyword>
<evidence type="ECO:0000313" key="1">
    <source>
        <dbReference type="EMBL" id="KAF5394118.1"/>
    </source>
</evidence>
<comment type="caution">
    <text evidence="1">The sequence shown here is derived from an EMBL/GenBank/DDBJ whole genome shotgun (WGS) entry which is preliminary data.</text>
</comment>
<dbReference type="EMBL" id="LUCH01020897">
    <property type="protein sequence ID" value="KAF5394118.1"/>
    <property type="molecule type" value="Genomic_DNA"/>
</dbReference>
<feature type="non-terminal residue" evidence="1">
    <location>
        <position position="1"/>
    </location>
</feature>